<gene>
    <name evidence="1" type="ORF">COLO4_03501</name>
</gene>
<evidence type="ECO:0000313" key="2">
    <source>
        <dbReference type="Proteomes" id="UP000187203"/>
    </source>
</evidence>
<name>A0A1R3KY87_9ROSI</name>
<accession>A0A1R3KY87</accession>
<dbReference type="AlphaFoldDB" id="A0A1R3KY87"/>
<keyword evidence="2" id="KW-1185">Reference proteome</keyword>
<dbReference type="OrthoDB" id="1934841at2759"/>
<dbReference type="PANTHER" id="PTHR23274">
    <property type="entry name" value="DNA HELICASE-RELATED"/>
    <property type="match status" value="1"/>
</dbReference>
<dbReference type="GO" id="GO:0005657">
    <property type="term" value="C:replication fork"/>
    <property type="evidence" value="ECO:0007669"/>
    <property type="project" value="TreeGrafter"/>
</dbReference>
<dbReference type="PANTHER" id="PTHR23274:SF48">
    <property type="entry name" value="ATP-DEPENDENT DNA HELICASE"/>
    <property type="match status" value="1"/>
</dbReference>
<dbReference type="Proteomes" id="UP000187203">
    <property type="component" value="Unassembled WGS sequence"/>
</dbReference>
<dbReference type="GO" id="GO:0006260">
    <property type="term" value="P:DNA replication"/>
    <property type="evidence" value="ECO:0007669"/>
    <property type="project" value="TreeGrafter"/>
</dbReference>
<reference evidence="2" key="1">
    <citation type="submission" date="2013-09" db="EMBL/GenBank/DDBJ databases">
        <title>Corchorus olitorius genome sequencing.</title>
        <authorList>
            <person name="Alam M."/>
            <person name="Haque M.S."/>
            <person name="Islam M.S."/>
            <person name="Emdad E.M."/>
            <person name="Islam M.M."/>
            <person name="Ahmed B."/>
            <person name="Halim A."/>
            <person name="Hossen Q.M.M."/>
            <person name="Hossain M.Z."/>
            <person name="Ahmed R."/>
            <person name="Khan M.M."/>
            <person name="Islam R."/>
            <person name="Rashid M.M."/>
            <person name="Khan S.A."/>
            <person name="Rahman M.S."/>
            <person name="Alam M."/>
            <person name="Yahiya A.S."/>
            <person name="Khan M.S."/>
            <person name="Azam M.S."/>
            <person name="Haque T."/>
            <person name="Lashkar M.Z.H."/>
            <person name="Akhand A.I."/>
            <person name="Morshed G."/>
            <person name="Roy S."/>
            <person name="Uddin K.S."/>
            <person name="Rabeya T."/>
            <person name="Hossain A.S."/>
            <person name="Chowdhury A."/>
            <person name="Snigdha A.R."/>
            <person name="Mortoza M.S."/>
            <person name="Matin S.A."/>
            <person name="Hoque S.M.E."/>
            <person name="Islam M.K."/>
            <person name="Roy D.K."/>
            <person name="Haider R."/>
            <person name="Moosa M.M."/>
            <person name="Elias S.M."/>
            <person name="Hasan A.M."/>
            <person name="Jahan S."/>
            <person name="Shafiuddin M."/>
            <person name="Mahmood N."/>
            <person name="Shommy N.S."/>
        </authorList>
    </citation>
    <scope>NUCLEOTIDE SEQUENCE [LARGE SCALE GENOMIC DNA]</scope>
    <source>
        <strain evidence="2">cv. O-4</strain>
    </source>
</reference>
<protein>
    <submittedName>
        <fullName evidence="1">Uncharacterized protein</fullName>
    </submittedName>
</protein>
<sequence length="74" mass="8203">MSINKSQGQTLDFVGVYLPKPVFSHGQLYVAFSRVTSRSGLRILIHDADGRPEKVTRNVVYSEVLDCLPSSNHA</sequence>
<dbReference type="InterPro" id="IPR027417">
    <property type="entry name" value="P-loop_NTPase"/>
</dbReference>
<proteinExistence type="predicted"/>
<organism evidence="1 2">
    <name type="scientific">Corchorus olitorius</name>
    <dbReference type="NCBI Taxonomy" id="93759"/>
    <lineage>
        <taxon>Eukaryota</taxon>
        <taxon>Viridiplantae</taxon>
        <taxon>Streptophyta</taxon>
        <taxon>Embryophyta</taxon>
        <taxon>Tracheophyta</taxon>
        <taxon>Spermatophyta</taxon>
        <taxon>Magnoliopsida</taxon>
        <taxon>eudicotyledons</taxon>
        <taxon>Gunneridae</taxon>
        <taxon>Pentapetalae</taxon>
        <taxon>rosids</taxon>
        <taxon>malvids</taxon>
        <taxon>Malvales</taxon>
        <taxon>Malvaceae</taxon>
        <taxon>Grewioideae</taxon>
        <taxon>Apeibeae</taxon>
        <taxon>Corchorus</taxon>
    </lineage>
</organism>
<dbReference type="CDD" id="cd18809">
    <property type="entry name" value="SF1_C_RecD"/>
    <property type="match status" value="1"/>
</dbReference>
<dbReference type="STRING" id="93759.A0A1R3KY87"/>
<dbReference type="SUPFAM" id="SSF52540">
    <property type="entry name" value="P-loop containing nucleoside triphosphate hydrolases"/>
    <property type="match status" value="1"/>
</dbReference>
<dbReference type="EMBL" id="AWUE01009950">
    <property type="protein sequence ID" value="OMP12040.1"/>
    <property type="molecule type" value="Genomic_DNA"/>
</dbReference>
<evidence type="ECO:0000313" key="1">
    <source>
        <dbReference type="EMBL" id="OMP12040.1"/>
    </source>
</evidence>
<comment type="caution">
    <text evidence="1">The sequence shown here is derived from an EMBL/GenBank/DDBJ whole genome shotgun (WGS) entry which is preliminary data.</text>
</comment>